<keyword evidence="5" id="KW-1185">Reference proteome</keyword>
<dbReference type="OrthoDB" id="17262at2759"/>
<evidence type="ECO:0000256" key="2">
    <source>
        <dbReference type="ARBA" id="ARBA00024023"/>
    </source>
</evidence>
<gene>
    <name evidence="4" type="ORF">CONCODRAFT_87106</name>
</gene>
<keyword evidence="1" id="KW-0810">Translation regulation</keyword>
<name>A0A137NWV2_CONC2</name>
<dbReference type="InterPro" id="IPR006086">
    <property type="entry name" value="XPG-I_dom"/>
</dbReference>
<organism evidence="4 5">
    <name type="scientific">Conidiobolus coronatus (strain ATCC 28846 / CBS 209.66 / NRRL 28638)</name>
    <name type="common">Delacroixia coronata</name>
    <dbReference type="NCBI Taxonomy" id="796925"/>
    <lineage>
        <taxon>Eukaryota</taxon>
        <taxon>Fungi</taxon>
        <taxon>Fungi incertae sedis</taxon>
        <taxon>Zoopagomycota</taxon>
        <taxon>Entomophthoromycotina</taxon>
        <taxon>Entomophthoromycetes</taxon>
        <taxon>Entomophthorales</taxon>
        <taxon>Ancylistaceae</taxon>
        <taxon>Conidiobolus</taxon>
    </lineage>
</organism>
<dbReference type="Pfam" id="PF00752">
    <property type="entry name" value="XPG_N"/>
    <property type="match status" value="1"/>
</dbReference>
<dbReference type="InterPro" id="IPR029060">
    <property type="entry name" value="PIN-like_dom_sf"/>
</dbReference>
<dbReference type="Pfam" id="PF00867">
    <property type="entry name" value="XPG_I"/>
    <property type="match status" value="1"/>
</dbReference>
<dbReference type="InterPro" id="IPR006085">
    <property type="entry name" value="XPG_DNA_repair_N"/>
</dbReference>
<dbReference type="Pfam" id="PF12246">
    <property type="entry name" value="MKT1_C"/>
    <property type="match status" value="1"/>
</dbReference>
<dbReference type="STRING" id="796925.A0A137NWV2"/>
<feature type="domain" description="XPG N-terminal" evidence="3">
    <location>
        <begin position="1"/>
        <end position="105"/>
    </location>
</feature>
<dbReference type="GO" id="GO:0006974">
    <property type="term" value="P:DNA damage response"/>
    <property type="evidence" value="ECO:0007669"/>
    <property type="project" value="UniProtKB-ARBA"/>
</dbReference>
<proteinExistence type="inferred from homology"/>
<dbReference type="Gene3D" id="3.40.50.1010">
    <property type="entry name" value="5'-nuclease"/>
    <property type="match status" value="1"/>
</dbReference>
<reference evidence="4 5" key="1">
    <citation type="journal article" date="2015" name="Genome Biol. Evol.">
        <title>Phylogenomic analyses indicate that early fungi evolved digesting cell walls of algal ancestors of land plants.</title>
        <authorList>
            <person name="Chang Y."/>
            <person name="Wang S."/>
            <person name="Sekimoto S."/>
            <person name="Aerts A.L."/>
            <person name="Choi C."/>
            <person name="Clum A."/>
            <person name="LaButti K.M."/>
            <person name="Lindquist E.A."/>
            <person name="Yee Ngan C."/>
            <person name="Ohm R.A."/>
            <person name="Salamov A.A."/>
            <person name="Grigoriev I.V."/>
            <person name="Spatafora J.W."/>
            <person name="Berbee M.L."/>
        </authorList>
    </citation>
    <scope>NUCLEOTIDE SEQUENCE [LARGE SCALE GENOMIC DNA]</scope>
    <source>
        <strain evidence="4 5">NRRL 28638</strain>
    </source>
</reference>
<dbReference type="Proteomes" id="UP000070444">
    <property type="component" value="Unassembled WGS sequence"/>
</dbReference>
<dbReference type="Pfam" id="PF12247">
    <property type="entry name" value="MKT1_N"/>
    <property type="match status" value="1"/>
</dbReference>
<dbReference type="InterPro" id="IPR006084">
    <property type="entry name" value="XPG/Rad2"/>
</dbReference>
<dbReference type="InterPro" id="IPR022039">
    <property type="entry name" value="MKT1_C"/>
</dbReference>
<dbReference type="PANTHER" id="PTHR11081:SF32">
    <property type="entry name" value="POST-TRANSCRIPTIONAL REGULATOR MKT1"/>
    <property type="match status" value="1"/>
</dbReference>
<comment type="similarity">
    <text evidence="2">Belongs to the XPG/RAD2 endonuclease family.</text>
</comment>
<dbReference type="GO" id="GO:0006417">
    <property type="term" value="P:regulation of translation"/>
    <property type="evidence" value="ECO:0007669"/>
    <property type="project" value="UniProtKB-KW"/>
</dbReference>
<dbReference type="AlphaFoldDB" id="A0A137NWV2"/>
<dbReference type="OMA" id="RFYQTKV"/>
<sequence length="727" mass="83208">MGIRHLDSFLKEKKLVHKSSITTLDDCRLAIDGHVWLKQIILKFPQDFTTTVMGGIPLSLSVNIHKELDYIEKFNIHPIFVFSGLNLNKNETPFIDHFNSSENKKKGWEAYEKGQPDLASSFWKTSVNVQHADILGLVFSIFHDRNVEFIRAPYMCSAQLAYLANKNVVHAIYSDNELILYDVDHIITEMNFEDGLFSWISRDEIIKYMKVTNEQFIDICLLSGTRNLSTLPILSPKGSTIFSDFIAAWELVNQHRSAQNILTTFADNPKIQKLRYFGNFSRIKYSIKYHMVMNDQGLTSPLSSQAPPPDALDFLGNRLPNEFYYYLGQGLIGPDVNYGYDVMNYLVHGNWNEYAPLCNGDFAEYHQLLDDLSPLRSQILYLATQHLSNYYKGLEVVTIYWYDPKTHHSLNSFSDVQMPKLMTAKWRCEQANLDEEKSRQKTSDLVDLNFAVKASESQNFLKLQSDSPTTLESSEQIVATALMRFLEFRGLINLPQVSSTFGNTLINALNKTANANESRNFTEELIVALELIRLNVLHNNPYSNEYPEPLLSSIPEEEKQHARLITRVLSLLPVTFSSAPWVGPVDHNLLCFHSCVKLLYTNLRNAVEMTVLSIFLSKECKLERSDYTKISLMLPFLQESNTAMGVLVKTYLSKVNSNLSESSKNSLYAEELPKLFPSCYNIKNELEKGFEFWDQLTAAVTTLESSEYSSISNAFKEADSWLSKRRF</sequence>
<dbReference type="EMBL" id="KQ964652">
    <property type="protein sequence ID" value="KXN67207.1"/>
    <property type="molecule type" value="Genomic_DNA"/>
</dbReference>
<dbReference type="GO" id="GO:0017108">
    <property type="term" value="F:5'-flap endonuclease activity"/>
    <property type="evidence" value="ECO:0007669"/>
    <property type="project" value="TreeGrafter"/>
</dbReference>
<dbReference type="CDD" id="cd09902">
    <property type="entry name" value="H3TH_MKT1"/>
    <property type="match status" value="1"/>
</dbReference>
<dbReference type="InterPro" id="IPR022040">
    <property type="entry name" value="MKT1_N"/>
</dbReference>
<dbReference type="CDD" id="cd09858">
    <property type="entry name" value="PIN_MKT1"/>
    <property type="match status" value="1"/>
</dbReference>
<accession>A0A137NWV2</accession>
<dbReference type="PANTHER" id="PTHR11081">
    <property type="entry name" value="FLAP ENDONUCLEASE FAMILY MEMBER"/>
    <property type="match status" value="1"/>
</dbReference>
<evidence type="ECO:0000259" key="3">
    <source>
        <dbReference type="SMART" id="SM00485"/>
    </source>
</evidence>
<evidence type="ECO:0000313" key="5">
    <source>
        <dbReference type="Proteomes" id="UP000070444"/>
    </source>
</evidence>
<dbReference type="InterPro" id="IPR037314">
    <property type="entry name" value="MKT1_H3TH"/>
</dbReference>
<evidence type="ECO:0000313" key="4">
    <source>
        <dbReference type="EMBL" id="KXN67207.1"/>
    </source>
</evidence>
<dbReference type="SUPFAM" id="SSF88723">
    <property type="entry name" value="PIN domain-like"/>
    <property type="match status" value="1"/>
</dbReference>
<protein>
    <submittedName>
        <fullName evidence="4">PIN domain-like protein</fullName>
    </submittedName>
</protein>
<dbReference type="SMART" id="SM00485">
    <property type="entry name" value="XPGN"/>
    <property type="match status" value="1"/>
</dbReference>
<evidence type="ECO:0000256" key="1">
    <source>
        <dbReference type="ARBA" id="ARBA00022845"/>
    </source>
</evidence>